<evidence type="ECO:0000259" key="1">
    <source>
        <dbReference type="PROSITE" id="PS51746"/>
    </source>
</evidence>
<dbReference type="SMART" id="SM00331">
    <property type="entry name" value="PP2C_SIG"/>
    <property type="match status" value="1"/>
</dbReference>
<dbReference type="PROSITE" id="PS51746">
    <property type="entry name" value="PPM_2"/>
    <property type="match status" value="1"/>
</dbReference>
<dbReference type="EMBL" id="AGEG01000001">
    <property type="protein sequence ID" value="EHR38351.1"/>
    <property type="molecule type" value="Genomic_DNA"/>
</dbReference>
<dbReference type="SUPFAM" id="SSF81606">
    <property type="entry name" value="PP2C-like"/>
    <property type="match status" value="1"/>
</dbReference>
<dbReference type="InterPro" id="IPR036457">
    <property type="entry name" value="PPM-type-like_dom_sf"/>
</dbReference>
<feature type="domain" description="PPM-type phosphatase" evidence="1">
    <location>
        <begin position="2"/>
        <end position="242"/>
    </location>
</feature>
<evidence type="ECO:0000313" key="2">
    <source>
        <dbReference type="EMBL" id="EHR38351.1"/>
    </source>
</evidence>
<dbReference type="AlphaFoldDB" id="H3NGS2"/>
<dbReference type="SMART" id="SM00332">
    <property type="entry name" value="PP2Cc"/>
    <property type="match status" value="1"/>
</dbReference>
<dbReference type="GO" id="GO:0004722">
    <property type="term" value="F:protein serine/threonine phosphatase activity"/>
    <property type="evidence" value="ECO:0007669"/>
    <property type="project" value="InterPro"/>
</dbReference>
<dbReference type="CDD" id="cd00143">
    <property type="entry name" value="PP2Cc"/>
    <property type="match status" value="1"/>
</dbReference>
<comment type="caution">
    <text evidence="2">The sequence shown here is derived from an EMBL/GenBank/DDBJ whole genome shotgun (WGS) entry which is preliminary data.</text>
</comment>
<dbReference type="InterPro" id="IPR001932">
    <property type="entry name" value="PPM-type_phosphatase-like_dom"/>
</dbReference>
<protein>
    <recommendedName>
        <fullName evidence="1">PPM-type phosphatase domain-containing protein</fullName>
    </recommendedName>
</protein>
<dbReference type="OrthoDB" id="9801841at2"/>
<dbReference type="Pfam" id="PF13672">
    <property type="entry name" value="PP2C_2"/>
    <property type="match status" value="1"/>
</dbReference>
<dbReference type="Proteomes" id="UP000006190">
    <property type="component" value="Unassembled WGS sequence"/>
</dbReference>
<dbReference type="PANTHER" id="PTHR47992">
    <property type="entry name" value="PROTEIN PHOSPHATASE"/>
    <property type="match status" value="1"/>
</dbReference>
<dbReference type="RefSeq" id="WP_006307926.1">
    <property type="nucleotide sequence ID" value="NZ_JH601133.1"/>
</dbReference>
<name>H3NGS2_9LACT</name>
<dbReference type="HOGENOM" id="CLU_034545_4_1_9"/>
<reference evidence="2 3" key="1">
    <citation type="submission" date="2012-01" db="EMBL/GenBank/DDBJ databases">
        <title>The Genome Sequence of Facklamia languida CCUG 37842.</title>
        <authorList>
            <consortium name="The Broad Institute Genome Sequencing Platform"/>
            <person name="Earl A."/>
            <person name="Ward D."/>
            <person name="Feldgarden M."/>
            <person name="Gevers D."/>
            <person name="Huys G."/>
            <person name="Young S.K."/>
            <person name="Zeng Q."/>
            <person name="Gargeya S."/>
            <person name="Fitzgerald M."/>
            <person name="Haas B."/>
            <person name="Abouelleil A."/>
            <person name="Alvarado L."/>
            <person name="Arachchi H.M."/>
            <person name="Berlin A."/>
            <person name="Chapman S.B."/>
            <person name="Gearin G."/>
            <person name="Goldberg J."/>
            <person name="Griggs A."/>
            <person name="Gujja S."/>
            <person name="Hansen M."/>
            <person name="Heiman D."/>
            <person name="Howarth C."/>
            <person name="Larimer J."/>
            <person name="Lui A."/>
            <person name="MacDonald P.J.P."/>
            <person name="McCowen C."/>
            <person name="Montmayeur A."/>
            <person name="Murphy C."/>
            <person name="Neiman D."/>
            <person name="Pearson M."/>
            <person name="Priest M."/>
            <person name="Roberts A."/>
            <person name="Saif S."/>
            <person name="Shea T."/>
            <person name="Sisk P."/>
            <person name="Stolte C."/>
            <person name="Sykes S."/>
            <person name="Wortman J."/>
            <person name="Nusbaum C."/>
            <person name="Birren B."/>
        </authorList>
    </citation>
    <scope>NUCLEOTIDE SEQUENCE [LARGE SCALE GENOMIC DNA]</scope>
    <source>
        <strain evidence="2 3">CCUG 37842</strain>
    </source>
</reference>
<sequence>MEITVLSNIGKKRASNQDYAEYYFNQAGQVLFVLCDGVGGNLAGDVASRLTAEYLGQRFQEVGGFDQVDQAKDWMDQMIAAVNDYILEASKQSAEYEGMGTTLILATLVAGRILLAHVGDSRGYLYRQGQLIQVTEDHSLVNELIKTGEITPEEGLSHPQRNVVTQSIGLPMAIEPAFNDLSVEDVDVLLLCSDGLTNMVTANEIVAHFKEYQELESLGQALIDAANLAGGKDNITLILVRHLAEKEGVFDDRDRR</sequence>
<dbReference type="Gene3D" id="3.60.40.10">
    <property type="entry name" value="PPM-type phosphatase domain"/>
    <property type="match status" value="1"/>
</dbReference>
<organism evidence="2 3">
    <name type="scientific">Facklamia languida CCUG 37842</name>
    <dbReference type="NCBI Taxonomy" id="883113"/>
    <lineage>
        <taxon>Bacteria</taxon>
        <taxon>Bacillati</taxon>
        <taxon>Bacillota</taxon>
        <taxon>Bacilli</taxon>
        <taxon>Lactobacillales</taxon>
        <taxon>Aerococcaceae</taxon>
        <taxon>Facklamia</taxon>
    </lineage>
</organism>
<dbReference type="PATRIC" id="fig|883113.3.peg.62"/>
<accession>H3NGS2</accession>
<keyword evidence="3" id="KW-1185">Reference proteome</keyword>
<proteinExistence type="predicted"/>
<evidence type="ECO:0000313" key="3">
    <source>
        <dbReference type="Proteomes" id="UP000006190"/>
    </source>
</evidence>
<dbReference type="NCBIfam" id="NF033484">
    <property type="entry name" value="Stp1_PP2C_phos"/>
    <property type="match status" value="1"/>
</dbReference>
<dbReference type="eggNOG" id="COG0631">
    <property type="taxonomic scope" value="Bacteria"/>
</dbReference>
<dbReference type="InterPro" id="IPR015655">
    <property type="entry name" value="PP2C"/>
</dbReference>
<dbReference type="STRING" id="883113.HMPREF9708_00061"/>
<gene>
    <name evidence="2" type="ORF">HMPREF9708_00061</name>
</gene>